<evidence type="ECO:0000256" key="4">
    <source>
        <dbReference type="ARBA" id="ARBA00023125"/>
    </source>
</evidence>
<evidence type="ECO:0000256" key="1">
    <source>
        <dbReference type="ARBA" id="ARBA00005384"/>
    </source>
</evidence>
<name>A0A916X6U2_9HYPH</name>
<evidence type="ECO:0000256" key="5">
    <source>
        <dbReference type="ARBA" id="ARBA00023163"/>
    </source>
</evidence>
<dbReference type="SUPFAM" id="SSF46785">
    <property type="entry name" value="Winged helix' DNA-binding domain"/>
    <property type="match status" value="1"/>
</dbReference>
<dbReference type="PANTHER" id="PTHR46577:SF1">
    <property type="entry name" value="HTH-TYPE TRANSCRIPTIONAL REGULATORY PROTEIN GABR"/>
    <property type="match status" value="1"/>
</dbReference>
<comment type="caution">
    <text evidence="7">The sequence shown here is derived from an EMBL/GenBank/DDBJ whole genome shotgun (WGS) entry which is preliminary data.</text>
</comment>
<evidence type="ECO:0000259" key="6">
    <source>
        <dbReference type="PROSITE" id="PS50949"/>
    </source>
</evidence>
<dbReference type="RefSeq" id="WP_188607430.1">
    <property type="nucleotide sequence ID" value="NZ_BMGG01000001.1"/>
</dbReference>
<dbReference type="AlphaFoldDB" id="A0A916X6U2"/>
<dbReference type="InterPro" id="IPR000524">
    <property type="entry name" value="Tscrpt_reg_HTH_GntR"/>
</dbReference>
<feature type="domain" description="HTH gntR-type" evidence="6">
    <location>
        <begin position="13"/>
        <end position="81"/>
    </location>
</feature>
<dbReference type="Proteomes" id="UP000637002">
    <property type="component" value="Unassembled WGS sequence"/>
</dbReference>
<dbReference type="GO" id="GO:0030170">
    <property type="term" value="F:pyridoxal phosphate binding"/>
    <property type="evidence" value="ECO:0007669"/>
    <property type="project" value="InterPro"/>
</dbReference>
<dbReference type="PANTHER" id="PTHR46577">
    <property type="entry name" value="HTH-TYPE TRANSCRIPTIONAL REGULATORY PROTEIN GABR"/>
    <property type="match status" value="1"/>
</dbReference>
<keyword evidence="2" id="KW-0663">Pyridoxal phosphate</keyword>
<dbReference type="Pfam" id="PF00155">
    <property type="entry name" value="Aminotran_1_2"/>
    <property type="match status" value="1"/>
</dbReference>
<reference evidence="7" key="2">
    <citation type="submission" date="2020-09" db="EMBL/GenBank/DDBJ databases">
        <authorList>
            <person name="Sun Q."/>
            <person name="Zhou Y."/>
        </authorList>
    </citation>
    <scope>NUCLEOTIDE SEQUENCE</scope>
    <source>
        <strain evidence="7">CGMCC 1.12919</strain>
    </source>
</reference>
<keyword evidence="3" id="KW-0805">Transcription regulation</keyword>
<sequence length="460" mass="48640">MLDWTPDLARSNKPRYLAIADLIAEDIANGRLAVGDRLPPQRALAKRLAVDFTTVARGYVEAQKRGLVESHVGQGTFVKAPARAPVSAKPGRLLPVDLTMNLPPEPDDAALVERMREGLAEVGADLVSLLRYQGFGGSPADKDAASAWLGRRALVPAQERIFVTPGAHPALVGILSTLARPGDTVLSEGITYPGARAIAAQLGLKLVGLPMDADGIDPDAFADACRTARPKALYLNPTLQNPTTLTIPEARRSAIAAVARRFGCPIVEDDAYGFIPAHGPPPFAAIAPDLTWHVAGLSKCIGAGLRAAYVVAPDARSGWPFAAALRATNVMASPLTAALATRWIEDGTADTILRFIRTESMARQALATELLPAGSYRADPLSFNLWVELPTPWTRSAFVGHLGSTRIGVVASDAFTVGGQPQEAVRVCLGGPSCRAEIRSALEFMAHALAGQPEMALNVL</sequence>
<keyword evidence="4" id="KW-0238">DNA-binding</keyword>
<dbReference type="PROSITE" id="PS50949">
    <property type="entry name" value="HTH_GNTR"/>
    <property type="match status" value="1"/>
</dbReference>
<evidence type="ECO:0000313" key="7">
    <source>
        <dbReference type="EMBL" id="GGC47977.1"/>
    </source>
</evidence>
<dbReference type="Gene3D" id="3.40.640.10">
    <property type="entry name" value="Type I PLP-dependent aspartate aminotransferase-like (Major domain)"/>
    <property type="match status" value="1"/>
</dbReference>
<dbReference type="InterPro" id="IPR004839">
    <property type="entry name" value="Aminotransferase_I/II_large"/>
</dbReference>
<dbReference type="InterPro" id="IPR015421">
    <property type="entry name" value="PyrdxlP-dep_Trfase_major"/>
</dbReference>
<dbReference type="CDD" id="cd07377">
    <property type="entry name" value="WHTH_GntR"/>
    <property type="match status" value="1"/>
</dbReference>
<keyword evidence="5" id="KW-0804">Transcription</keyword>
<evidence type="ECO:0000256" key="3">
    <source>
        <dbReference type="ARBA" id="ARBA00023015"/>
    </source>
</evidence>
<dbReference type="GO" id="GO:0003700">
    <property type="term" value="F:DNA-binding transcription factor activity"/>
    <property type="evidence" value="ECO:0007669"/>
    <property type="project" value="InterPro"/>
</dbReference>
<gene>
    <name evidence="7" type="ORF">GCM10010994_03910</name>
</gene>
<dbReference type="InterPro" id="IPR036388">
    <property type="entry name" value="WH-like_DNA-bd_sf"/>
</dbReference>
<organism evidence="7 8">
    <name type="scientific">Chelatococcus reniformis</name>
    <dbReference type="NCBI Taxonomy" id="1494448"/>
    <lineage>
        <taxon>Bacteria</taxon>
        <taxon>Pseudomonadati</taxon>
        <taxon>Pseudomonadota</taxon>
        <taxon>Alphaproteobacteria</taxon>
        <taxon>Hyphomicrobiales</taxon>
        <taxon>Chelatococcaceae</taxon>
        <taxon>Chelatococcus</taxon>
    </lineage>
</organism>
<comment type="similarity">
    <text evidence="1">In the C-terminal section; belongs to the class-I pyridoxal-phosphate-dependent aminotransferase family.</text>
</comment>
<dbReference type="GO" id="GO:0003677">
    <property type="term" value="F:DNA binding"/>
    <property type="evidence" value="ECO:0007669"/>
    <property type="project" value="UniProtKB-KW"/>
</dbReference>
<evidence type="ECO:0000313" key="8">
    <source>
        <dbReference type="Proteomes" id="UP000637002"/>
    </source>
</evidence>
<dbReference type="SUPFAM" id="SSF53383">
    <property type="entry name" value="PLP-dependent transferases"/>
    <property type="match status" value="1"/>
</dbReference>
<dbReference type="EMBL" id="BMGG01000001">
    <property type="protein sequence ID" value="GGC47977.1"/>
    <property type="molecule type" value="Genomic_DNA"/>
</dbReference>
<dbReference type="SMART" id="SM00345">
    <property type="entry name" value="HTH_GNTR"/>
    <property type="match status" value="1"/>
</dbReference>
<dbReference type="Gene3D" id="3.90.1150.10">
    <property type="entry name" value="Aspartate Aminotransferase, domain 1"/>
    <property type="match status" value="1"/>
</dbReference>
<dbReference type="InterPro" id="IPR015424">
    <property type="entry name" value="PyrdxlP-dep_Trfase"/>
</dbReference>
<dbReference type="InterPro" id="IPR015422">
    <property type="entry name" value="PyrdxlP-dep_Trfase_small"/>
</dbReference>
<dbReference type="CDD" id="cd00609">
    <property type="entry name" value="AAT_like"/>
    <property type="match status" value="1"/>
</dbReference>
<reference evidence="7" key="1">
    <citation type="journal article" date="2014" name="Int. J. Syst. Evol. Microbiol.">
        <title>Complete genome sequence of Corynebacterium casei LMG S-19264T (=DSM 44701T), isolated from a smear-ripened cheese.</title>
        <authorList>
            <consortium name="US DOE Joint Genome Institute (JGI-PGF)"/>
            <person name="Walter F."/>
            <person name="Albersmeier A."/>
            <person name="Kalinowski J."/>
            <person name="Ruckert C."/>
        </authorList>
    </citation>
    <scope>NUCLEOTIDE SEQUENCE</scope>
    <source>
        <strain evidence="7">CGMCC 1.12919</strain>
    </source>
</reference>
<accession>A0A916X6U2</accession>
<evidence type="ECO:0000256" key="2">
    <source>
        <dbReference type="ARBA" id="ARBA00022898"/>
    </source>
</evidence>
<dbReference type="Pfam" id="PF00392">
    <property type="entry name" value="GntR"/>
    <property type="match status" value="1"/>
</dbReference>
<keyword evidence="8" id="KW-1185">Reference proteome</keyword>
<dbReference type="InterPro" id="IPR036390">
    <property type="entry name" value="WH_DNA-bd_sf"/>
</dbReference>
<protein>
    <submittedName>
        <fullName evidence="7">GntR family transcriptional regulator</fullName>
    </submittedName>
</protein>
<proteinExistence type="inferred from homology"/>
<dbReference type="Gene3D" id="1.10.10.10">
    <property type="entry name" value="Winged helix-like DNA-binding domain superfamily/Winged helix DNA-binding domain"/>
    <property type="match status" value="1"/>
</dbReference>
<dbReference type="InterPro" id="IPR051446">
    <property type="entry name" value="HTH_trans_reg/aminotransferase"/>
</dbReference>